<evidence type="ECO:0000313" key="2">
    <source>
        <dbReference type="Proteomes" id="UP000324222"/>
    </source>
</evidence>
<dbReference type="Proteomes" id="UP000324222">
    <property type="component" value="Unassembled WGS sequence"/>
</dbReference>
<dbReference type="AlphaFoldDB" id="A0A5B7CX54"/>
<comment type="caution">
    <text evidence="1">The sequence shown here is derived from an EMBL/GenBank/DDBJ whole genome shotgun (WGS) entry which is preliminary data.</text>
</comment>
<protein>
    <submittedName>
        <fullName evidence="1">Uncharacterized protein</fullName>
    </submittedName>
</protein>
<accession>A0A5B7CX54</accession>
<evidence type="ECO:0000313" key="1">
    <source>
        <dbReference type="EMBL" id="MPC13798.1"/>
    </source>
</evidence>
<keyword evidence="2" id="KW-1185">Reference proteome</keyword>
<dbReference type="EMBL" id="VSRR010000306">
    <property type="protein sequence ID" value="MPC13798.1"/>
    <property type="molecule type" value="Genomic_DNA"/>
</dbReference>
<organism evidence="1 2">
    <name type="scientific">Portunus trituberculatus</name>
    <name type="common">Swimming crab</name>
    <name type="synonym">Neptunus trituberculatus</name>
    <dbReference type="NCBI Taxonomy" id="210409"/>
    <lineage>
        <taxon>Eukaryota</taxon>
        <taxon>Metazoa</taxon>
        <taxon>Ecdysozoa</taxon>
        <taxon>Arthropoda</taxon>
        <taxon>Crustacea</taxon>
        <taxon>Multicrustacea</taxon>
        <taxon>Malacostraca</taxon>
        <taxon>Eumalacostraca</taxon>
        <taxon>Eucarida</taxon>
        <taxon>Decapoda</taxon>
        <taxon>Pleocyemata</taxon>
        <taxon>Brachyura</taxon>
        <taxon>Eubrachyura</taxon>
        <taxon>Portunoidea</taxon>
        <taxon>Portunidae</taxon>
        <taxon>Portuninae</taxon>
        <taxon>Portunus</taxon>
    </lineage>
</organism>
<proteinExistence type="predicted"/>
<reference evidence="1 2" key="1">
    <citation type="submission" date="2019-05" db="EMBL/GenBank/DDBJ databases">
        <title>Another draft genome of Portunus trituberculatus and its Hox gene families provides insights of decapod evolution.</title>
        <authorList>
            <person name="Jeong J.-H."/>
            <person name="Song I."/>
            <person name="Kim S."/>
            <person name="Choi T."/>
            <person name="Kim D."/>
            <person name="Ryu S."/>
            <person name="Kim W."/>
        </authorList>
    </citation>
    <scope>NUCLEOTIDE SEQUENCE [LARGE SCALE GENOMIC DNA]</scope>
    <source>
        <tissue evidence="1">Muscle</tissue>
    </source>
</reference>
<name>A0A5B7CX54_PORTR</name>
<sequence>MGTREGKLSTIRHMANPSCTQLPLKTNCLTASRMWSLEPGRPHHMVRRKASESALYPSLLVVATDAPCANSSSRQAPSKSSSTWSGVCPCLSLALMILSSCSSVSTTSKERPPCTAQCSGVRPSLSFRLTVALYGSRANTLTTLALPAPAALCSDRTAPLPPAVPPPNSCCWALDCRLRRRSVMAYYRGNPGC</sequence>
<gene>
    <name evidence="1" type="ORF">E2C01_006545</name>
</gene>